<dbReference type="Gene3D" id="1.50.10.20">
    <property type="match status" value="1"/>
</dbReference>
<keyword evidence="1" id="KW-0413">Isomerase</keyword>
<dbReference type="GO" id="GO:0042300">
    <property type="term" value="F:beta-amyrin synthase activity"/>
    <property type="evidence" value="ECO:0007669"/>
    <property type="project" value="UniProtKB-ARBA"/>
</dbReference>
<organism evidence="2 3">
    <name type="scientific">Dipteronia sinensis</name>
    <dbReference type="NCBI Taxonomy" id="43782"/>
    <lineage>
        <taxon>Eukaryota</taxon>
        <taxon>Viridiplantae</taxon>
        <taxon>Streptophyta</taxon>
        <taxon>Embryophyta</taxon>
        <taxon>Tracheophyta</taxon>
        <taxon>Spermatophyta</taxon>
        <taxon>Magnoliopsida</taxon>
        <taxon>eudicotyledons</taxon>
        <taxon>Gunneridae</taxon>
        <taxon>Pentapetalae</taxon>
        <taxon>rosids</taxon>
        <taxon>malvids</taxon>
        <taxon>Sapindales</taxon>
        <taxon>Sapindaceae</taxon>
        <taxon>Hippocastanoideae</taxon>
        <taxon>Acereae</taxon>
        <taxon>Dipteronia</taxon>
    </lineage>
</organism>
<dbReference type="Proteomes" id="UP001281410">
    <property type="component" value="Unassembled WGS sequence"/>
</dbReference>
<protein>
    <submittedName>
        <fullName evidence="2">Uncharacterized protein</fullName>
    </submittedName>
</protein>
<dbReference type="InterPro" id="IPR018333">
    <property type="entry name" value="Squalene_cyclase"/>
</dbReference>
<dbReference type="PANTHER" id="PTHR11764">
    <property type="entry name" value="TERPENE CYCLASE/MUTASE FAMILY MEMBER"/>
    <property type="match status" value="1"/>
</dbReference>
<dbReference type="PANTHER" id="PTHR11764:SF58">
    <property type="entry name" value="BETA-AMYRIN SYNTHASE-RELATED"/>
    <property type="match status" value="1"/>
</dbReference>
<evidence type="ECO:0000313" key="2">
    <source>
        <dbReference type="EMBL" id="KAK3228905.1"/>
    </source>
</evidence>
<dbReference type="GO" id="GO:0016104">
    <property type="term" value="P:triterpenoid biosynthetic process"/>
    <property type="evidence" value="ECO:0007669"/>
    <property type="project" value="InterPro"/>
</dbReference>
<evidence type="ECO:0000256" key="1">
    <source>
        <dbReference type="ARBA" id="ARBA00023235"/>
    </source>
</evidence>
<dbReference type="GO" id="GO:0005811">
    <property type="term" value="C:lipid droplet"/>
    <property type="evidence" value="ECO:0007669"/>
    <property type="project" value="InterPro"/>
</dbReference>
<gene>
    <name evidence="2" type="ORF">Dsin_000786</name>
</gene>
<proteinExistence type="predicted"/>
<keyword evidence="3" id="KW-1185">Reference proteome</keyword>
<sequence length="100" mass="11416">MYTELKVLCMLACCVEDPNSDYFKKYLARISDFLWIAEDGMKMLSFGSQTWEAGFAIQALLASSLADEIEPVLRRGHEFIKVSQVFNIIDSSQVSYFTRS</sequence>
<evidence type="ECO:0000313" key="3">
    <source>
        <dbReference type="Proteomes" id="UP001281410"/>
    </source>
</evidence>
<reference evidence="2" key="1">
    <citation type="journal article" date="2023" name="Plant J.">
        <title>Genome sequences and population genomics provide insights into the demographic history, inbreeding, and mutation load of two 'living fossil' tree species of Dipteronia.</title>
        <authorList>
            <person name="Feng Y."/>
            <person name="Comes H.P."/>
            <person name="Chen J."/>
            <person name="Zhu S."/>
            <person name="Lu R."/>
            <person name="Zhang X."/>
            <person name="Li P."/>
            <person name="Qiu J."/>
            <person name="Olsen K.M."/>
            <person name="Qiu Y."/>
        </authorList>
    </citation>
    <scope>NUCLEOTIDE SEQUENCE</scope>
    <source>
        <strain evidence="2">NBL</strain>
    </source>
</reference>
<name>A0AAE0B434_9ROSI</name>
<dbReference type="AlphaFoldDB" id="A0AAE0B434"/>
<dbReference type="InterPro" id="IPR008930">
    <property type="entry name" value="Terpenoid_cyclase/PrenylTrfase"/>
</dbReference>
<dbReference type="SUPFAM" id="SSF48239">
    <property type="entry name" value="Terpenoid cyclases/Protein prenyltransferases"/>
    <property type="match status" value="1"/>
</dbReference>
<dbReference type="EMBL" id="JANJYJ010000001">
    <property type="protein sequence ID" value="KAK3228905.1"/>
    <property type="molecule type" value="Genomic_DNA"/>
</dbReference>
<accession>A0AAE0B434</accession>
<comment type="caution">
    <text evidence="2">The sequence shown here is derived from an EMBL/GenBank/DDBJ whole genome shotgun (WGS) entry which is preliminary data.</text>
</comment>